<evidence type="ECO:0000259" key="1">
    <source>
        <dbReference type="Pfam" id="PF20530"/>
    </source>
</evidence>
<dbReference type="InterPro" id="IPR046633">
    <property type="entry name" value="DUF6745"/>
</dbReference>
<evidence type="ECO:0000313" key="2">
    <source>
        <dbReference type="EMBL" id="EGD56672.1"/>
    </source>
</evidence>
<dbReference type="EMBL" id="AEUD01000002">
    <property type="protein sequence ID" value="EGD56672.1"/>
    <property type="molecule type" value="Genomic_DNA"/>
</dbReference>
<comment type="caution">
    <text evidence="2">The sequence shown here is derived from an EMBL/GenBank/DDBJ whole genome shotgun (WGS) entry which is preliminary data.</text>
</comment>
<dbReference type="AlphaFoldDB" id="F1YFP0"/>
<dbReference type="Proteomes" id="UP000035065">
    <property type="component" value="Unassembled WGS sequence"/>
</dbReference>
<evidence type="ECO:0000313" key="3">
    <source>
        <dbReference type="Proteomes" id="UP000035065"/>
    </source>
</evidence>
<protein>
    <recommendedName>
        <fullName evidence="1">DUF6745 domain-containing protein</fullName>
    </recommendedName>
</protein>
<gene>
    <name evidence="2" type="ORF">SCNU_03937</name>
</gene>
<sequence>MIEHRSIEPLLRSSEQLRGDWLQSALSTAPADVAAAESAITDLYRLVGRGRPEFVWAPSPGAAVDVVADLGLVGADPLKSSERARVPALVAELITGSHKGMKARIRRRASYDPFPKQTPYHPFDPYFLPADSVPAESDVFTVLRSAVWDSMRTTLLDGVVAPIRRMRPPPTGVITWYGQHEAYRIAYFDIVRRLGLVRYADADDSLLDLQIALARVCGWWWAFDDVCVVSHRPVALHLEPAPGASSGERRLHHRDDPAIRFADDTTLFALHGTVVPEWVIREPTIDRIASEPNIEVRRSAIERLGWETFIARAELELLDRVPDPGNPGALLELYATPDDWCPRSRILLAVNGSVERDGTRRRYGLNVPAWAESALDAAGWTYGLPGPAYAQLARRT</sequence>
<proteinExistence type="predicted"/>
<dbReference type="STRING" id="644548.SCNU_03937"/>
<accession>F1YFP0</accession>
<feature type="domain" description="DUF6745" evidence="1">
    <location>
        <begin position="202"/>
        <end position="391"/>
    </location>
</feature>
<dbReference type="eggNOG" id="COG4886">
    <property type="taxonomic scope" value="Bacteria"/>
</dbReference>
<reference evidence="2 3" key="1">
    <citation type="journal article" date="2011" name="J. Bacteriol.">
        <title>Draft Genome Sequence of Gordonia neofelifaecis NRRL B-59395, a Cholesterol-Degrading Actinomycete.</title>
        <authorList>
            <person name="Ge F."/>
            <person name="Li W."/>
            <person name="Chen G."/>
            <person name="Liu Y."/>
            <person name="Zhang G."/>
            <person name="Yong B."/>
            <person name="Wang Q."/>
            <person name="Wang N."/>
            <person name="Huang Z."/>
            <person name="Li W."/>
            <person name="Wang J."/>
            <person name="Wu C."/>
            <person name="Xie Q."/>
            <person name="Liu G."/>
        </authorList>
    </citation>
    <scope>NUCLEOTIDE SEQUENCE [LARGE SCALE GENOMIC DNA]</scope>
    <source>
        <strain evidence="2 3">NRRL B-59395</strain>
    </source>
</reference>
<name>F1YFP0_9ACTN</name>
<dbReference type="Pfam" id="PF20530">
    <property type="entry name" value="DUF6745"/>
    <property type="match status" value="1"/>
</dbReference>
<keyword evidence="3" id="KW-1185">Reference proteome</keyword>
<organism evidence="2 3">
    <name type="scientific">Gordonia neofelifaecis NRRL B-59395</name>
    <dbReference type="NCBI Taxonomy" id="644548"/>
    <lineage>
        <taxon>Bacteria</taxon>
        <taxon>Bacillati</taxon>
        <taxon>Actinomycetota</taxon>
        <taxon>Actinomycetes</taxon>
        <taxon>Mycobacteriales</taxon>
        <taxon>Gordoniaceae</taxon>
        <taxon>Gordonia</taxon>
    </lineage>
</organism>